<accession>A0A511BTQ7</accession>
<dbReference type="NCBIfam" id="TIGR04433">
    <property type="entry name" value="UrcA_uranyl"/>
    <property type="match status" value="1"/>
</dbReference>
<comment type="caution">
    <text evidence="1">The sequence shown here is derived from an EMBL/GenBank/DDBJ whole genome shotgun (WGS) entry which is preliminary data.</text>
</comment>
<reference evidence="1 2" key="1">
    <citation type="submission" date="2019-07" db="EMBL/GenBank/DDBJ databases">
        <title>Whole genome shotgun sequence of Swaminathania salitolerans NBRC 104436.</title>
        <authorList>
            <person name="Hosoyama A."/>
            <person name="Uohara A."/>
            <person name="Ohji S."/>
            <person name="Ichikawa N."/>
        </authorList>
    </citation>
    <scope>NUCLEOTIDE SEQUENCE [LARGE SCALE GENOMIC DNA]</scope>
    <source>
        <strain evidence="1 2">NBRC 104436</strain>
    </source>
</reference>
<dbReference type="RefSeq" id="WP_147094238.1">
    <property type="nucleotide sequence ID" value="NZ_BJVC01000006.1"/>
</dbReference>
<evidence type="ECO:0000313" key="2">
    <source>
        <dbReference type="Proteomes" id="UP000321405"/>
    </source>
</evidence>
<dbReference type="InterPro" id="IPR030972">
    <property type="entry name" value="UrcA_uranyl"/>
</dbReference>
<dbReference type="AlphaFoldDB" id="A0A511BTQ7"/>
<dbReference type="Proteomes" id="UP000321405">
    <property type="component" value="Unassembled WGS sequence"/>
</dbReference>
<sequence>MRQPCRASSLRRCARNAVRPRAGTASTLCVVIAFLVAGAGFDTRCHAAPEDEEEGAEALTVAYEAADLTDPARARKLLRRLDAAVLRACGAMNGIGLPVRDAIERSECHRIGLARSTTSLESPILTRLAQDLAGYYGLKQEAP</sequence>
<evidence type="ECO:0000313" key="1">
    <source>
        <dbReference type="EMBL" id="GEL03173.1"/>
    </source>
</evidence>
<proteinExistence type="predicted"/>
<keyword evidence="2" id="KW-1185">Reference proteome</keyword>
<name>A0A511BTQ7_9PROT</name>
<dbReference type="OrthoDB" id="7284756at2"/>
<organism evidence="1 2">
    <name type="scientific">Swaminathania salitolerans</name>
    <dbReference type="NCBI Taxonomy" id="182838"/>
    <lineage>
        <taxon>Bacteria</taxon>
        <taxon>Pseudomonadati</taxon>
        <taxon>Pseudomonadota</taxon>
        <taxon>Alphaproteobacteria</taxon>
        <taxon>Acetobacterales</taxon>
        <taxon>Acetobacteraceae</taxon>
        <taxon>Swaminathania</taxon>
    </lineage>
</organism>
<dbReference type="EMBL" id="BJVC01000006">
    <property type="protein sequence ID" value="GEL03173.1"/>
    <property type="molecule type" value="Genomic_DNA"/>
</dbReference>
<protein>
    <recommendedName>
        <fullName evidence="3">UrcA family protein</fullName>
    </recommendedName>
</protein>
<gene>
    <name evidence="1" type="ORF">SSA02_23360</name>
</gene>
<evidence type="ECO:0008006" key="3">
    <source>
        <dbReference type="Google" id="ProtNLM"/>
    </source>
</evidence>